<feature type="signal peptide" evidence="1">
    <location>
        <begin position="1"/>
        <end position="20"/>
    </location>
</feature>
<evidence type="ECO:0000313" key="2">
    <source>
        <dbReference type="EMBL" id="MYN08185.1"/>
    </source>
</evidence>
<name>A0A7X4KMT4_9BURK</name>
<reference evidence="2 3" key="1">
    <citation type="submission" date="2019-12" db="EMBL/GenBank/DDBJ databases">
        <title>Novel species isolated from a subtropical stream in China.</title>
        <authorList>
            <person name="Lu H."/>
        </authorList>
    </citation>
    <scope>NUCLEOTIDE SEQUENCE [LARGE SCALE GENOMIC DNA]</scope>
    <source>
        <strain evidence="2 3">FT127W</strain>
    </source>
</reference>
<evidence type="ECO:0000313" key="3">
    <source>
        <dbReference type="Proteomes" id="UP000450676"/>
    </source>
</evidence>
<comment type="caution">
    <text evidence="2">The sequence shown here is derived from an EMBL/GenBank/DDBJ whole genome shotgun (WGS) entry which is preliminary data.</text>
</comment>
<dbReference type="EMBL" id="WWCU01000012">
    <property type="protein sequence ID" value="MYN08185.1"/>
    <property type="molecule type" value="Genomic_DNA"/>
</dbReference>
<gene>
    <name evidence="2" type="ORF">GTP77_12665</name>
</gene>
<organism evidence="2 3">
    <name type="scientific">Pseudoduganella aquatica</name>
    <dbReference type="NCBI Taxonomy" id="2660641"/>
    <lineage>
        <taxon>Bacteria</taxon>
        <taxon>Pseudomonadati</taxon>
        <taxon>Pseudomonadota</taxon>
        <taxon>Betaproteobacteria</taxon>
        <taxon>Burkholderiales</taxon>
        <taxon>Oxalobacteraceae</taxon>
        <taxon>Telluria group</taxon>
        <taxon>Pseudoduganella</taxon>
    </lineage>
</organism>
<dbReference type="Proteomes" id="UP000450676">
    <property type="component" value="Unassembled WGS sequence"/>
</dbReference>
<dbReference type="SUPFAM" id="SSF48452">
    <property type="entry name" value="TPR-like"/>
    <property type="match status" value="1"/>
</dbReference>
<keyword evidence="3" id="KW-1185">Reference proteome</keyword>
<feature type="chain" id="PRO_5031196454" description="Tetratricopeptide repeat protein" evidence="1">
    <location>
        <begin position="21"/>
        <end position="422"/>
    </location>
</feature>
<proteinExistence type="predicted"/>
<keyword evidence="1" id="KW-0732">Signal</keyword>
<sequence length="422" mass="46002">MTRYALCLAPLLLLHGAANAAATFQVHADTITTPSPNSQNVPPPSSSDMQVVLGDSYLSVQTAQQIQIYDFAKRRRIEIDRAAKTYTDYSLYDTVGFREMELRNRAVISKALASVKENMTPVTPVDEQHTLSITLTEAPASASAPAAPETQPALERNEAGGAARYQFGGHPLVLRELQQRASIPATLDFHYRSYTGGAEQKLAISAVAAAPALAAGYDLNAYSKRAAVQPALDQLLDQATAGAFGMQARLNKLAAERQQAFTDKRGVEAMLITSEQTFVSGKYPGPATPEQIAIIRNDPDQARLAAAIQARNKADLPAAIATLRELRAKTSRPYLLKVFEANHHVALGDLKTATALFIEALQANPYMASVYKDLGDTLLRSFDMAHGWRCWDIGRQLAPAFPNFRAVDQYEATLAKNHPEYF</sequence>
<dbReference type="Gene3D" id="1.25.40.10">
    <property type="entry name" value="Tetratricopeptide repeat domain"/>
    <property type="match status" value="1"/>
</dbReference>
<dbReference type="InterPro" id="IPR011990">
    <property type="entry name" value="TPR-like_helical_dom_sf"/>
</dbReference>
<protein>
    <recommendedName>
        <fullName evidence="4">Tetratricopeptide repeat protein</fullName>
    </recommendedName>
</protein>
<accession>A0A7X4KMT4</accession>
<dbReference type="RefSeq" id="WP_161072516.1">
    <property type="nucleotide sequence ID" value="NZ_WWCU01000012.1"/>
</dbReference>
<evidence type="ECO:0000256" key="1">
    <source>
        <dbReference type="SAM" id="SignalP"/>
    </source>
</evidence>
<dbReference type="AlphaFoldDB" id="A0A7X4KMT4"/>
<evidence type="ECO:0008006" key="4">
    <source>
        <dbReference type="Google" id="ProtNLM"/>
    </source>
</evidence>